<dbReference type="Pfam" id="PF05050">
    <property type="entry name" value="Methyltransf_21"/>
    <property type="match status" value="1"/>
</dbReference>
<reference evidence="2" key="1">
    <citation type="submission" date="2024-04" db="EMBL/GenBank/DDBJ databases">
        <title>Mariniflexile litorale, isolated from the shallow sediments of the Sea of Japan.</title>
        <authorList>
            <person name="Romanenko L."/>
            <person name="Isaeva M."/>
        </authorList>
    </citation>
    <scope>NUCLEOTIDE SEQUENCE [LARGE SCALE GENOMIC DNA]</scope>
    <source>
        <strain evidence="2">KMM 9835</strain>
    </source>
</reference>
<dbReference type="GO" id="GO:0032259">
    <property type="term" value="P:methylation"/>
    <property type="evidence" value="ECO:0007669"/>
    <property type="project" value="UniProtKB-KW"/>
</dbReference>
<dbReference type="KEGG" id="mlil:QLS71_013110"/>
<dbReference type="GO" id="GO:0008168">
    <property type="term" value="F:methyltransferase activity"/>
    <property type="evidence" value="ECO:0007669"/>
    <property type="project" value="UniProtKB-KW"/>
</dbReference>
<keyword evidence="2" id="KW-0808">Transferase</keyword>
<organism evidence="2 3">
    <name type="scientific">Mariniflexile litorale</name>
    <dbReference type="NCBI Taxonomy" id="3045158"/>
    <lineage>
        <taxon>Bacteria</taxon>
        <taxon>Pseudomonadati</taxon>
        <taxon>Bacteroidota</taxon>
        <taxon>Flavobacteriia</taxon>
        <taxon>Flavobacteriales</taxon>
        <taxon>Flavobacteriaceae</taxon>
        <taxon>Mariniflexile</taxon>
    </lineage>
</organism>
<protein>
    <submittedName>
        <fullName evidence="2">FkbM family methyltransferase</fullName>
    </submittedName>
</protein>
<dbReference type="InterPro" id="IPR052514">
    <property type="entry name" value="SAM-dependent_MTase"/>
</dbReference>
<evidence type="ECO:0000313" key="2">
    <source>
        <dbReference type="EMBL" id="XBL13258.1"/>
    </source>
</evidence>
<dbReference type="AlphaFoldDB" id="A0AAU7EC85"/>
<evidence type="ECO:0000313" key="3">
    <source>
        <dbReference type="Proteomes" id="UP001224325"/>
    </source>
</evidence>
<proteinExistence type="predicted"/>
<dbReference type="SUPFAM" id="SSF53335">
    <property type="entry name" value="S-adenosyl-L-methionine-dependent methyltransferases"/>
    <property type="match status" value="1"/>
</dbReference>
<evidence type="ECO:0000259" key="1">
    <source>
        <dbReference type="Pfam" id="PF05050"/>
    </source>
</evidence>
<gene>
    <name evidence="2" type="ORF">QLS71_013110</name>
</gene>
<dbReference type="InterPro" id="IPR029063">
    <property type="entry name" value="SAM-dependent_MTases_sf"/>
</dbReference>
<dbReference type="Proteomes" id="UP001224325">
    <property type="component" value="Chromosome"/>
</dbReference>
<sequence>MNIGRVFSKLILRYRMLKKHPLTASFPLSGMFRYFTFNISQTLYPKPRVYNWINGLKFYAEKGDAGLVGNIYYKLMDYEDSMFLIEHLKKEDVFVDVGANLGHYSLLASGICKAKTIAIEPIESTIYKLEKNVALNELEDVVTILKNGVGDKKEILNFTTNRTVMNSVSLEENKNTIKIEVLTLNELLKNESPTFIKIDVEGYEYKVLNGALDILEKPSLKYLLVEFNNSGDRFNLKDDDVFNLIVEHNFVPIRYKVETKEINLIETYNKEKFNTLFIRKDIL</sequence>
<dbReference type="InterPro" id="IPR006342">
    <property type="entry name" value="FkbM_mtfrase"/>
</dbReference>
<dbReference type="Gene3D" id="3.40.50.150">
    <property type="entry name" value="Vaccinia Virus protein VP39"/>
    <property type="match status" value="1"/>
</dbReference>
<keyword evidence="3" id="KW-1185">Reference proteome</keyword>
<accession>A0AAU7EC85</accession>
<dbReference type="EMBL" id="CP155618">
    <property type="protein sequence ID" value="XBL13258.1"/>
    <property type="molecule type" value="Genomic_DNA"/>
</dbReference>
<feature type="domain" description="Methyltransferase FkbM" evidence="1">
    <location>
        <begin position="96"/>
        <end position="250"/>
    </location>
</feature>
<dbReference type="NCBIfam" id="TIGR01444">
    <property type="entry name" value="fkbM_fam"/>
    <property type="match status" value="1"/>
</dbReference>
<dbReference type="RefSeq" id="WP_308992640.1">
    <property type="nucleotide sequence ID" value="NZ_CP155618.1"/>
</dbReference>
<name>A0AAU7EC85_9FLAO</name>
<keyword evidence="2" id="KW-0489">Methyltransferase</keyword>
<dbReference type="PANTHER" id="PTHR34203:SF15">
    <property type="entry name" value="SLL1173 PROTEIN"/>
    <property type="match status" value="1"/>
</dbReference>
<dbReference type="PANTHER" id="PTHR34203">
    <property type="entry name" value="METHYLTRANSFERASE, FKBM FAMILY PROTEIN"/>
    <property type="match status" value="1"/>
</dbReference>